<protein>
    <recommendedName>
        <fullName evidence="11">3-oxo-tetronate kinase</fullName>
        <ecNumber evidence="10">2.7.1.217</ecNumber>
    </recommendedName>
    <alternativeName>
        <fullName evidence="12">3-dehydrotetronate 4-kinase</fullName>
    </alternativeName>
</protein>
<evidence type="ECO:0000256" key="9">
    <source>
        <dbReference type="ARBA" id="ARBA00037335"/>
    </source>
</evidence>
<dbReference type="GO" id="GO:0016301">
    <property type="term" value="F:kinase activity"/>
    <property type="evidence" value="ECO:0007669"/>
    <property type="project" value="UniProtKB-KW"/>
</dbReference>
<feature type="domain" description="Four-carbon acid sugar kinase nucleotide binding" evidence="14">
    <location>
        <begin position="262"/>
        <end position="421"/>
    </location>
</feature>
<evidence type="ECO:0000313" key="15">
    <source>
        <dbReference type="EMBL" id="MDM4015517.1"/>
    </source>
</evidence>
<evidence type="ECO:0000256" key="10">
    <source>
        <dbReference type="ARBA" id="ARBA00039095"/>
    </source>
</evidence>
<dbReference type="NCBIfam" id="NF043035">
    <property type="entry name" value="OxoTetrKin"/>
    <property type="match status" value="1"/>
</dbReference>
<dbReference type="Pfam" id="PF17042">
    <property type="entry name" value="NBD_C"/>
    <property type="match status" value="1"/>
</dbReference>
<comment type="catalytic activity">
    <reaction evidence="7">
        <text>3-dehydro-L-erythronate + ATP = 3-dehydro-4-O-phospho-L-erythronate + ADP + H(+)</text>
        <dbReference type="Rhea" id="RHEA:52552"/>
        <dbReference type="ChEBI" id="CHEBI:15378"/>
        <dbReference type="ChEBI" id="CHEBI:30616"/>
        <dbReference type="ChEBI" id="CHEBI:136592"/>
        <dbReference type="ChEBI" id="CHEBI:136670"/>
        <dbReference type="ChEBI" id="CHEBI:456216"/>
        <dbReference type="EC" id="2.7.1.217"/>
    </reaction>
</comment>
<dbReference type="Gene3D" id="3.40.980.20">
    <property type="entry name" value="Four-carbon acid sugar kinase, nucleotide binding domain"/>
    <property type="match status" value="1"/>
</dbReference>
<evidence type="ECO:0000256" key="12">
    <source>
        <dbReference type="ARBA" id="ARBA00041377"/>
    </source>
</evidence>
<dbReference type="EC" id="2.7.1.217" evidence="10"/>
<evidence type="ECO:0000259" key="13">
    <source>
        <dbReference type="Pfam" id="PF07005"/>
    </source>
</evidence>
<dbReference type="InterPro" id="IPR010737">
    <property type="entry name" value="4-carb_acid_sugar_kinase_N"/>
</dbReference>
<reference evidence="15 16" key="1">
    <citation type="submission" date="2023-06" db="EMBL/GenBank/DDBJ databases">
        <title>Roseiconus lacunae JC819 isolated from Gulf of Mannar region, Tamil Nadu.</title>
        <authorList>
            <person name="Pk S."/>
            <person name="Ch S."/>
            <person name="Ch V.R."/>
        </authorList>
    </citation>
    <scope>NUCLEOTIDE SEQUENCE [LARGE SCALE GENOMIC DNA]</scope>
    <source>
        <strain evidence="15 16">JC819</strain>
    </source>
</reference>
<dbReference type="InterPro" id="IPR042213">
    <property type="entry name" value="NBD_C_sf"/>
</dbReference>
<keyword evidence="5" id="KW-0067">ATP-binding</keyword>
<keyword evidence="4 15" id="KW-0418">Kinase</keyword>
<keyword evidence="2 15" id="KW-0808">Transferase</keyword>
<comment type="catalytic activity">
    <reaction evidence="8">
        <text>3-dehydro-D-erythronate + ATP = 3-dehydro-4-O-phospho-D-erythronate + ADP + H(+)</text>
        <dbReference type="Rhea" id="RHEA:52556"/>
        <dbReference type="ChEBI" id="CHEBI:15378"/>
        <dbReference type="ChEBI" id="CHEBI:30616"/>
        <dbReference type="ChEBI" id="CHEBI:57958"/>
        <dbReference type="ChEBI" id="CHEBI:136593"/>
        <dbReference type="ChEBI" id="CHEBI:456216"/>
        <dbReference type="EC" id="2.7.1.217"/>
    </reaction>
</comment>
<dbReference type="InterPro" id="IPR031475">
    <property type="entry name" value="NBD_C"/>
</dbReference>
<evidence type="ECO:0000256" key="5">
    <source>
        <dbReference type="ARBA" id="ARBA00022840"/>
    </source>
</evidence>
<evidence type="ECO:0000256" key="2">
    <source>
        <dbReference type="ARBA" id="ARBA00022679"/>
    </source>
</evidence>
<comment type="similarity">
    <text evidence="1">Belongs to the four-carbon acid sugar kinase family.</text>
</comment>
<evidence type="ECO:0000313" key="16">
    <source>
        <dbReference type="Proteomes" id="UP001239462"/>
    </source>
</evidence>
<evidence type="ECO:0000256" key="11">
    <source>
        <dbReference type="ARBA" id="ARBA00039461"/>
    </source>
</evidence>
<comment type="function">
    <text evidence="9">Catalyzes the ATP-dependent phosphorylation of 3-oxo-tetronate to 3-oxo-tetronate 4-phosphate.</text>
</comment>
<dbReference type="InterPro" id="IPR050007">
    <property type="entry name" value="OtnK"/>
</dbReference>
<evidence type="ECO:0000259" key="14">
    <source>
        <dbReference type="Pfam" id="PF17042"/>
    </source>
</evidence>
<dbReference type="Gene3D" id="3.40.50.10840">
    <property type="entry name" value="Putative sugar-binding, N-terminal domain"/>
    <property type="match status" value="1"/>
</dbReference>
<sequence>MKTRLGCIADDYTGATDLSSMLARTGLRVIQLFGVPEVAGRPNHVGFSDEVNRDAIDQADIVVVALKSRSIPADEAVKYSLGALSFLQHQGFDRLFFKYCSTFDSTPQGNIGPVADALADRLECDQVVFCPSFPENGRTVYQGHLFVGDQLLSESSMREHPLNPMTDSCLVRWLQSQSQRPVGRLGRRSGLPEGRQHVVADAIDDDDLRHIARQTREHRLLTGGSAIARYWAEEIVSCPDRNAHQNHGETETNNGPLAGRTVVLAGSCSAATRQQVALFRETFPVFDLPLKEPSVDVESERAWHWTQAQWNSIKNDTPVLITSASIPNAVSDLRRRLGENEAANFVEAVFASLAEKFVESGVQNLVVAGGETSGAIVNRLKICGVRIGCEIAPGVPRVFPIQHPEMSLVLKSGNFGSERFFFDAIGRNS</sequence>
<proteinExistence type="inferred from homology"/>
<keyword evidence="16" id="KW-1185">Reference proteome</keyword>
<organism evidence="15 16">
    <name type="scientific">Roseiconus lacunae</name>
    <dbReference type="NCBI Taxonomy" id="2605694"/>
    <lineage>
        <taxon>Bacteria</taxon>
        <taxon>Pseudomonadati</taxon>
        <taxon>Planctomycetota</taxon>
        <taxon>Planctomycetia</taxon>
        <taxon>Pirellulales</taxon>
        <taxon>Pirellulaceae</taxon>
        <taxon>Roseiconus</taxon>
    </lineage>
</organism>
<evidence type="ECO:0000256" key="3">
    <source>
        <dbReference type="ARBA" id="ARBA00022741"/>
    </source>
</evidence>
<accession>A0ABT7PGA5</accession>
<evidence type="ECO:0000256" key="6">
    <source>
        <dbReference type="ARBA" id="ARBA00023277"/>
    </source>
</evidence>
<keyword evidence="3" id="KW-0547">Nucleotide-binding</keyword>
<evidence type="ECO:0000256" key="1">
    <source>
        <dbReference type="ARBA" id="ARBA00005715"/>
    </source>
</evidence>
<evidence type="ECO:0000256" key="8">
    <source>
        <dbReference type="ARBA" id="ARBA00036346"/>
    </source>
</evidence>
<dbReference type="SUPFAM" id="SSF142764">
    <property type="entry name" value="YgbK-like"/>
    <property type="match status" value="1"/>
</dbReference>
<dbReference type="InterPro" id="IPR037051">
    <property type="entry name" value="4-carb_acid_sugar_kinase_N_sf"/>
</dbReference>
<dbReference type="Pfam" id="PF07005">
    <property type="entry name" value="SBD_N"/>
    <property type="match status" value="1"/>
</dbReference>
<dbReference type="Proteomes" id="UP001239462">
    <property type="component" value="Unassembled WGS sequence"/>
</dbReference>
<evidence type="ECO:0000256" key="4">
    <source>
        <dbReference type="ARBA" id="ARBA00022777"/>
    </source>
</evidence>
<evidence type="ECO:0000256" key="7">
    <source>
        <dbReference type="ARBA" id="ARBA00035898"/>
    </source>
</evidence>
<gene>
    <name evidence="15" type="ORF">QTN89_08765</name>
</gene>
<name>A0ABT7PGA5_9BACT</name>
<dbReference type="EMBL" id="JASZZN010000005">
    <property type="protein sequence ID" value="MDM4015517.1"/>
    <property type="molecule type" value="Genomic_DNA"/>
</dbReference>
<comment type="caution">
    <text evidence="15">The sequence shown here is derived from an EMBL/GenBank/DDBJ whole genome shotgun (WGS) entry which is preliminary data.</text>
</comment>
<keyword evidence="6" id="KW-0119">Carbohydrate metabolism</keyword>
<feature type="domain" description="Four-carbon acid sugar kinase N-terminal" evidence="13">
    <location>
        <begin position="5"/>
        <end position="229"/>
    </location>
</feature>
<dbReference type="RefSeq" id="WP_289163016.1">
    <property type="nucleotide sequence ID" value="NZ_JASZZN010000005.1"/>
</dbReference>